<gene>
    <name evidence="3" type="ORF">PA7_15990</name>
</gene>
<reference evidence="3 4" key="1">
    <citation type="submission" date="2019-07" db="EMBL/GenBank/DDBJ databases">
        <title>Whole genome shotgun sequence of Pseudonocardia asaccharolytica NBRC 16224.</title>
        <authorList>
            <person name="Hosoyama A."/>
            <person name="Uohara A."/>
            <person name="Ohji S."/>
            <person name="Ichikawa N."/>
        </authorList>
    </citation>
    <scope>NUCLEOTIDE SEQUENCE [LARGE SCALE GENOMIC DNA]</scope>
    <source>
        <strain evidence="3 4">NBRC 16224</strain>
    </source>
</reference>
<dbReference type="STRING" id="1123024.GCA_000423625_00065"/>
<feature type="transmembrane region" description="Helical" evidence="1">
    <location>
        <begin position="107"/>
        <end position="125"/>
    </location>
</feature>
<name>A0A511CYX7_9PSEU</name>
<evidence type="ECO:0000313" key="3">
    <source>
        <dbReference type="EMBL" id="GEL17762.1"/>
    </source>
</evidence>
<keyword evidence="1" id="KW-1133">Transmembrane helix</keyword>
<feature type="transmembrane region" description="Helical" evidence="1">
    <location>
        <begin position="65"/>
        <end position="87"/>
    </location>
</feature>
<keyword evidence="4" id="KW-1185">Reference proteome</keyword>
<sequence>MFLSVSALLGLLVFRRGPPSVAGLAVGLAVPTVLAAATAILSTVVRGNGPRRDLGLRFSWRDVGLGLAFGFGGLVLTIPASLIYARILGPERATSAVGEVFAGLRAGAAGAAVVFVIVVLLAPLCEEIVYRGLLWGALEKHGADRWLAFALTTVLFALAHFEFTRTPLLAVIAIPIGLARVVTGRLTASIIAHQINNLLPGIALLLTLLGVSPI</sequence>
<dbReference type="InterPro" id="IPR003675">
    <property type="entry name" value="Rce1/LyrA-like_dom"/>
</dbReference>
<feature type="domain" description="CAAX prenyl protease 2/Lysostaphin resistance protein A-like" evidence="2">
    <location>
        <begin position="111"/>
        <end position="199"/>
    </location>
</feature>
<feature type="transmembrane region" description="Helical" evidence="1">
    <location>
        <begin position="25"/>
        <end position="45"/>
    </location>
</feature>
<comment type="caution">
    <text evidence="3">The sequence shown here is derived from an EMBL/GenBank/DDBJ whole genome shotgun (WGS) entry which is preliminary data.</text>
</comment>
<dbReference type="Pfam" id="PF02517">
    <property type="entry name" value="Rce1-like"/>
    <property type="match status" value="1"/>
</dbReference>
<feature type="transmembrane region" description="Helical" evidence="1">
    <location>
        <begin position="195"/>
        <end position="212"/>
    </location>
</feature>
<dbReference type="GO" id="GO:0080120">
    <property type="term" value="P:CAAX-box protein maturation"/>
    <property type="evidence" value="ECO:0007669"/>
    <property type="project" value="UniProtKB-ARBA"/>
</dbReference>
<keyword evidence="3" id="KW-0645">Protease</keyword>
<keyword evidence="1" id="KW-0472">Membrane</keyword>
<dbReference type="PANTHER" id="PTHR43592">
    <property type="entry name" value="CAAX AMINO TERMINAL PROTEASE"/>
    <property type="match status" value="1"/>
</dbReference>
<proteinExistence type="predicted"/>
<dbReference type="GO" id="GO:0006508">
    <property type="term" value="P:proteolysis"/>
    <property type="evidence" value="ECO:0007669"/>
    <property type="project" value="UniProtKB-KW"/>
</dbReference>
<evidence type="ECO:0000259" key="2">
    <source>
        <dbReference type="Pfam" id="PF02517"/>
    </source>
</evidence>
<dbReference type="Proteomes" id="UP000321328">
    <property type="component" value="Unassembled WGS sequence"/>
</dbReference>
<evidence type="ECO:0000256" key="1">
    <source>
        <dbReference type="SAM" id="Phobius"/>
    </source>
</evidence>
<dbReference type="EMBL" id="BJVI01000012">
    <property type="protein sequence ID" value="GEL17762.1"/>
    <property type="molecule type" value="Genomic_DNA"/>
</dbReference>
<keyword evidence="1" id="KW-0812">Transmembrane</keyword>
<dbReference type="PANTHER" id="PTHR43592:SF15">
    <property type="entry name" value="CAAX AMINO TERMINAL PROTEASE FAMILY PROTEIN"/>
    <property type="match status" value="1"/>
</dbReference>
<organism evidence="3 4">
    <name type="scientific">Pseudonocardia asaccharolytica DSM 44247 = NBRC 16224</name>
    <dbReference type="NCBI Taxonomy" id="1123024"/>
    <lineage>
        <taxon>Bacteria</taxon>
        <taxon>Bacillati</taxon>
        <taxon>Actinomycetota</taxon>
        <taxon>Actinomycetes</taxon>
        <taxon>Pseudonocardiales</taxon>
        <taxon>Pseudonocardiaceae</taxon>
        <taxon>Pseudonocardia</taxon>
    </lineage>
</organism>
<accession>A0A511CYX7</accession>
<evidence type="ECO:0000313" key="4">
    <source>
        <dbReference type="Proteomes" id="UP000321328"/>
    </source>
</evidence>
<protein>
    <submittedName>
        <fullName evidence="3">CAAX protease family protein</fullName>
    </submittedName>
</protein>
<dbReference type="AlphaFoldDB" id="A0A511CYX7"/>
<dbReference type="GO" id="GO:0004175">
    <property type="term" value="F:endopeptidase activity"/>
    <property type="evidence" value="ECO:0007669"/>
    <property type="project" value="UniProtKB-ARBA"/>
</dbReference>
<keyword evidence="3" id="KW-0378">Hydrolase</keyword>
<feature type="transmembrane region" description="Helical" evidence="1">
    <location>
        <begin position="146"/>
        <end position="163"/>
    </location>
</feature>